<name>A0A937VZF1_UNCTE</name>
<organism evidence="1 2">
    <name type="scientific">Tectimicrobiota bacterium</name>
    <dbReference type="NCBI Taxonomy" id="2528274"/>
    <lineage>
        <taxon>Bacteria</taxon>
        <taxon>Pseudomonadati</taxon>
        <taxon>Nitrospinota/Tectimicrobiota group</taxon>
        <taxon>Candidatus Tectimicrobiota</taxon>
    </lineage>
</organism>
<evidence type="ECO:0000313" key="2">
    <source>
        <dbReference type="Proteomes" id="UP000712673"/>
    </source>
</evidence>
<dbReference type="Proteomes" id="UP000712673">
    <property type="component" value="Unassembled WGS sequence"/>
</dbReference>
<proteinExistence type="predicted"/>
<dbReference type="EMBL" id="VGLS01000239">
    <property type="protein sequence ID" value="MBM3223999.1"/>
    <property type="molecule type" value="Genomic_DNA"/>
</dbReference>
<protein>
    <submittedName>
        <fullName evidence="1">Uncharacterized protein</fullName>
    </submittedName>
</protein>
<reference evidence="1" key="1">
    <citation type="submission" date="2019-03" db="EMBL/GenBank/DDBJ databases">
        <title>Lake Tanganyika Metagenome-Assembled Genomes (MAGs).</title>
        <authorList>
            <person name="Tran P."/>
        </authorList>
    </citation>
    <scope>NUCLEOTIDE SEQUENCE</scope>
    <source>
        <strain evidence="1">K_DeepCast_65m_m2_066</strain>
    </source>
</reference>
<sequence length="254" mass="28984">MNTRGEVPLSYHFSIDDVFDALLDASDRQMPLHAQPWFNFLAQVHERFGTQIHLYVFYQRWEHDRWRTLDELSPVVQDVLRRTSWLHFGPHALDADTPPYTQTLAAQMAAFEAIYTAIAPFAPPPRRSPWVRLHYFSEAYELAAYFHAKGVTALLSTDKPAVSYRLPPEARDLLGDQGFATYQGMTFIRSHCRVETFVQEGATPAQVEAALASFLAQRRCVVVFTHGYELARPEVQSMTLTVLQALQRLGARSI</sequence>
<gene>
    <name evidence="1" type="ORF">FJZ47_09385</name>
</gene>
<evidence type="ECO:0000313" key="1">
    <source>
        <dbReference type="EMBL" id="MBM3223999.1"/>
    </source>
</evidence>
<comment type="caution">
    <text evidence="1">The sequence shown here is derived from an EMBL/GenBank/DDBJ whole genome shotgun (WGS) entry which is preliminary data.</text>
</comment>
<dbReference type="AlphaFoldDB" id="A0A937VZF1"/>
<accession>A0A937VZF1</accession>